<reference evidence="2" key="1">
    <citation type="journal article" date="2015" name="Nature">
        <title>Complex archaea that bridge the gap between prokaryotes and eukaryotes.</title>
        <authorList>
            <person name="Spang A."/>
            <person name="Saw J.H."/>
            <person name="Jorgensen S.L."/>
            <person name="Zaremba-Niedzwiedzka K."/>
            <person name="Martijn J."/>
            <person name="Lind A.E."/>
            <person name="van Eijk R."/>
            <person name="Schleper C."/>
            <person name="Guy L."/>
            <person name="Ettema T.J."/>
        </authorList>
    </citation>
    <scope>NUCLEOTIDE SEQUENCE</scope>
</reference>
<evidence type="ECO:0000256" key="1">
    <source>
        <dbReference type="SAM" id="Phobius"/>
    </source>
</evidence>
<keyword evidence="1" id="KW-0812">Transmembrane</keyword>
<feature type="non-terminal residue" evidence="2">
    <location>
        <position position="27"/>
    </location>
</feature>
<sequence>MREARAKAAGAGMIVFFLVLLMIALSG</sequence>
<keyword evidence="1" id="KW-1133">Transmembrane helix</keyword>
<feature type="transmembrane region" description="Helical" evidence="1">
    <location>
        <begin position="6"/>
        <end position="25"/>
    </location>
</feature>
<protein>
    <submittedName>
        <fullName evidence="2">Uncharacterized protein</fullName>
    </submittedName>
</protein>
<name>A0A0F9FFH3_9ZZZZ</name>
<proteinExistence type="predicted"/>
<keyword evidence="1" id="KW-0472">Membrane</keyword>
<comment type="caution">
    <text evidence="2">The sequence shown here is derived from an EMBL/GenBank/DDBJ whole genome shotgun (WGS) entry which is preliminary data.</text>
</comment>
<accession>A0A0F9FFH3</accession>
<evidence type="ECO:0000313" key="2">
    <source>
        <dbReference type="EMBL" id="KKL49872.1"/>
    </source>
</evidence>
<gene>
    <name evidence="2" type="ORF">LCGC14_2311160</name>
</gene>
<dbReference type="EMBL" id="LAZR01032803">
    <property type="protein sequence ID" value="KKL49872.1"/>
    <property type="molecule type" value="Genomic_DNA"/>
</dbReference>
<organism evidence="2">
    <name type="scientific">marine sediment metagenome</name>
    <dbReference type="NCBI Taxonomy" id="412755"/>
    <lineage>
        <taxon>unclassified sequences</taxon>
        <taxon>metagenomes</taxon>
        <taxon>ecological metagenomes</taxon>
    </lineage>
</organism>
<dbReference type="AlphaFoldDB" id="A0A0F9FFH3"/>